<evidence type="ECO:0000313" key="6">
    <source>
        <dbReference type="EMBL" id="MBB5800134.1"/>
    </source>
</evidence>
<evidence type="ECO:0000256" key="3">
    <source>
        <dbReference type="PROSITE-ProRule" id="PRU10007"/>
    </source>
</evidence>
<dbReference type="PROSITE" id="PS00687">
    <property type="entry name" value="ALDEHYDE_DEHYDR_GLU"/>
    <property type="match status" value="1"/>
</dbReference>
<dbReference type="PANTHER" id="PTHR42804">
    <property type="entry name" value="ALDEHYDE DEHYDROGENASE"/>
    <property type="match status" value="1"/>
</dbReference>
<dbReference type="AlphaFoldDB" id="A0A7W9HD80"/>
<dbReference type="PANTHER" id="PTHR42804:SF1">
    <property type="entry name" value="ALDEHYDE DEHYDROGENASE-RELATED"/>
    <property type="match status" value="1"/>
</dbReference>
<feature type="active site" evidence="3">
    <location>
        <position position="296"/>
    </location>
</feature>
<keyword evidence="7" id="KW-1185">Reference proteome</keyword>
<evidence type="ECO:0000313" key="7">
    <source>
        <dbReference type="Proteomes" id="UP000590647"/>
    </source>
</evidence>
<accession>A0A7W9HD80</accession>
<proteinExistence type="inferred from homology"/>
<organism evidence="6 7">
    <name type="scientific">Streptomyces caelestis</name>
    <dbReference type="NCBI Taxonomy" id="36816"/>
    <lineage>
        <taxon>Bacteria</taxon>
        <taxon>Bacillati</taxon>
        <taxon>Actinomycetota</taxon>
        <taxon>Actinomycetes</taxon>
        <taxon>Kitasatosporales</taxon>
        <taxon>Streptomycetaceae</taxon>
        <taxon>Streptomyces</taxon>
    </lineage>
</organism>
<sequence length="528" mass="56921">MEARARPRPGRGRLEAVSRGDGFDLAHRRPSAWVCLGTARGAAMTSRTVQDRLFIGGDMVSPASEDVIEVISPVTEERVGTAPSSTPADIDRAVRAARAAFDDGPWPRMSPQERANALGPFGEYLRARVPEIAQLITTEMGSPISFSNQLQAPVPVMVLDYNRELAMTFPFEQDRAGLSGPARILREPVGVVGQIVPWNAPLILTMVNLAPALIAGCTVVLKPAPETPLDAYLLAEAAMEAGLPPGVLNIVPADRENSEALVRHPLVDKISFTGSSAVGRRIGALCGEQFKRVTLECGGKSPAIILEDADIDNVVPALMPYAIMMSGQHCLAQTRILAHRSRYRQVVEAISQSAAALRVGDPDDPSTEVGPLVAERQRRRVEDYIAGGRQDGATITVGGSRPASQSKGWYVEPTIFADVDSSMRIAQEEIFGPVLVVIPFEDDNDAVRIANDSKYGLSGSIWTNDLDRAMRIARQVRTGTLTLNGYRIEFAAPFGGYKESGIGREFGPEGLSSFLEYKTINLPGDLVP</sequence>
<dbReference type="GO" id="GO:0008802">
    <property type="term" value="F:betaine-aldehyde dehydrogenase (NAD+) activity"/>
    <property type="evidence" value="ECO:0007669"/>
    <property type="project" value="UniProtKB-EC"/>
</dbReference>
<evidence type="ECO:0000256" key="2">
    <source>
        <dbReference type="ARBA" id="ARBA00023002"/>
    </source>
</evidence>
<comment type="caution">
    <text evidence="6">The sequence shown here is derived from an EMBL/GenBank/DDBJ whole genome shotgun (WGS) entry which is preliminary data.</text>
</comment>
<dbReference type="InterPro" id="IPR016161">
    <property type="entry name" value="Ald_DH/histidinol_DH"/>
</dbReference>
<dbReference type="FunFam" id="3.40.309.10:FF:000012">
    <property type="entry name" value="Betaine aldehyde dehydrogenase"/>
    <property type="match status" value="1"/>
</dbReference>
<dbReference type="EC" id="1.2.1.8" evidence="6"/>
<dbReference type="InterPro" id="IPR016163">
    <property type="entry name" value="Ald_DH_C"/>
</dbReference>
<dbReference type="Gene3D" id="3.40.605.10">
    <property type="entry name" value="Aldehyde Dehydrogenase, Chain A, domain 1"/>
    <property type="match status" value="1"/>
</dbReference>
<dbReference type="SUPFAM" id="SSF53720">
    <property type="entry name" value="ALDH-like"/>
    <property type="match status" value="1"/>
</dbReference>
<dbReference type="Gene3D" id="3.40.309.10">
    <property type="entry name" value="Aldehyde Dehydrogenase, Chain A, domain 2"/>
    <property type="match status" value="1"/>
</dbReference>
<comment type="similarity">
    <text evidence="1 4">Belongs to the aldehyde dehydrogenase family.</text>
</comment>
<dbReference type="InterPro" id="IPR016162">
    <property type="entry name" value="Ald_DH_N"/>
</dbReference>
<dbReference type="InterPro" id="IPR029510">
    <property type="entry name" value="Ald_DH_CS_GLU"/>
</dbReference>
<dbReference type="InterPro" id="IPR015590">
    <property type="entry name" value="Aldehyde_DH_dom"/>
</dbReference>
<feature type="domain" description="Aldehyde dehydrogenase" evidence="5">
    <location>
        <begin position="62"/>
        <end position="520"/>
    </location>
</feature>
<dbReference type="EMBL" id="JACHNE010000001">
    <property type="protein sequence ID" value="MBB5800134.1"/>
    <property type="molecule type" value="Genomic_DNA"/>
</dbReference>
<protein>
    <submittedName>
        <fullName evidence="6">Betaine-aldehyde dehydrogenase</fullName>
        <ecNumber evidence="6">1.2.1.8</ecNumber>
    </submittedName>
</protein>
<gene>
    <name evidence="6" type="ORF">HDA41_008098</name>
</gene>
<reference evidence="6 7" key="1">
    <citation type="submission" date="2020-08" db="EMBL/GenBank/DDBJ databases">
        <title>Sequencing the genomes of 1000 actinobacteria strains.</title>
        <authorList>
            <person name="Klenk H.-P."/>
        </authorList>
    </citation>
    <scope>NUCLEOTIDE SEQUENCE [LARGE SCALE GENOMIC DNA]</scope>
    <source>
        <strain evidence="6 7">DSM 40084</strain>
    </source>
</reference>
<dbReference type="FunFam" id="3.40.605.10:FF:000007">
    <property type="entry name" value="NAD/NADP-dependent betaine aldehyde dehydrogenase"/>
    <property type="match status" value="1"/>
</dbReference>
<evidence type="ECO:0000259" key="5">
    <source>
        <dbReference type="Pfam" id="PF00171"/>
    </source>
</evidence>
<name>A0A7W9HD80_9ACTN</name>
<evidence type="ECO:0000256" key="1">
    <source>
        <dbReference type="ARBA" id="ARBA00009986"/>
    </source>
</evidence>
<keyword evidence="2 4" id="KW-0560">Oxidoreductase</keyword>
<evidence type="ECO:0000256" key="4">
    <source>
        <dbReference type="RuleBase" id="RU003345"/>
    </source>
</evidence>
<dbReference type="Pfam" id="PF00171">
    <property type="entry name" value="Aldedh"/>
    <property type="match status" value="1"/>
</dbReference>
<dbReference type="CDD" id="cd07139">
    <property type="entry name" value="ALDH_AldA-Rv0768"/>
    <property type="match status" value="1"/>
</dbReference>
<dbReference type="Proteomes" id="UP000590647">
    <property type="component" value="Unassembled WGS sequence"/>
</dbReference>